<protein>
    <submittedName>
        <fullName evidence="1">Uncharacterized protein</fullName>
    </submittedName>
</protein>
<organism evidence="1 2">
    <name type="scientific">Candidatus Nitrotoga arctica</name>
    <dbReference type="NCBI Taxonomy" id="453162"/>
    <lineage>
        <taxon>Bacteria</taxon>
        <taxon>Pseudomonadati</taxon>
        <taxon>Pseudomonadota</taxon>
        <taxon>Betaproteobacteria</taxon>
        <taxon>Nitrosomonadales</taxon>
        <taxon>Gallionellaceae</taxon>
        <taxon>Candidatus Nitrotoga</taxon>
    </lineage>
</organism>
<accession>A0ABM8Z0S3</accession>
<gene>
    <name evidence="1" type="ORF">NTG6680_2209</name>
</gene>
<evidence type="ECO:0000313" key="2">
    <source>
        <dbReference type="Proteomes" id="UP000839052"/>
    </source>
</evidence>
<dbReference type="EMBL" id="OU912926">
    <property type="protein sequence ID" value="CAG9933458.1"/>
    <property type="molecule type" value="Genomic_DNA"/>
</dbReference>
<dbReference type="Proteomes" id="UP000839052">
    <property type="component" value="Chromosome"/>
</dbReference>
<sequence length="46" mass="5375">MLELEVAVNEFIVHTTKDIKPFIWTVKVFDISQKQKVIRADSCIKL</sequence>
<name>A0ABM8Z0S3_9PROT</name>
<proteinExistence type="predicted"/>
<evidence type="ECO:0000313" key="1">
    <source>
        <dbReference type="EMBL" id="CAG9933458.1"/>
    </source>
</evidence>
<reference evidence="1 2" key="1">
    <citation type="submission" date="2021-10" db="EMBL/GenBank/DDBJ databases">
        <authorList>
            <person name="Koch H."/>
        </authorList>
    </citation>
    <scope>NUCLEOTIDE SEQUENCE [LARGE SCALE GENOMIC DNA]</scope>
    <source>
        <strain evidence="1">6680</strain>
    </source>
</reference>
<keyword evidence="2" id="KW-1185">Reference proteome</keyword>